<dbReference type="EMBL" id="LR796551">
    <property type="protein sequence ID" value="CAB4150750.1"/>
    <property type="molecule type" value="Genomic_DNA"/>
</dbReference>
<dbReference type="EMBL" id="LR796915">
    <property type="protein sequence ID" value="CAB4175246.1"/>
    <property type="molecule type" value="Genomic_DNA"/>
</dbReference>
<dbReference type="EMBL" id="LR796457">
    <property type="protein sequence ID" value="CAB4145942.1"/>
    <property type="molecule type" value="Genomic_DNA"/>
</dbReference>
<protein>
    <submittedName>
        <fullName evidence="3">Uncharacterized protein</fullName>
    </submittedName>
</protein>
<dbReference type="EMBL" id="LR797131">
    <property type="protein sequence ID" value="CAB4188956.1"/>
    <property type="molecule type" value="Genomic_DNA"/>
</dbReference>
<evidence type="ECO:0000313" key="5">
    <source>
        <dbReference type="EMBL" id="CAB4185812.1"/>
    </source>
</evidence>
<evidence type="ECO:0000313" key="1">
    <source>
        <dbReference type="EMBL" id="CAB4145942.1"/>
    </source>
</evidence>
<sequence>MYISNMMKRIAQSMNEVSEELEGEAITGEDVYEVYKLEMDLLAQEVGIEGQIAKLSFYLQLIEEILGEEEADLLLHSEIVNLLKVIDAVRLGKTVVDPRYK</sequence>
<evidence type="ECO:0000313" key="4">
    <source>
        <dbReference type="EMBL" id="CAB4179683.1"/>
    </source>
</evidence>
<name>A0A6J5PYN7_9CAUD</name>
<reference evidence="3" key="1">
    <citation type="submission" date="2020-05" db="EMBL/GenBank/DDBJ databases">
        <authorList>
            <person name="Chiriac C."/>
            <person name="Salcher M."/>
            <person name="Ghai R."/>
            <person name="Kavagutti S V."/>
        </authorList>
    </citation>
    <scope>NUCLEOTIDE SEQUENCE</scope>
</reference>
<dbReference type="EMBL" id="LR797188">
    <property type="protein sequence ID" value="CAB4192927.1"/>
    <property type="molecule type" value="Genomic_DNA"/>
</dbReference>
<gene>
    <name evidence="4" type="ORF">UFOVP1032_51</name>
    <name evidence="5" type="ORF">UFOVP1125_119</name>
    <name evidence="6" type="ORF">UFOVP1173_65</name>
    <name evidence="7" type="ORF">UFOVP1241_135</name>
    <name evidence="8" type="ORF">UFOVP1491_51</name>
    <name evidence="9" type="ORF">UFOVP1579_51</name>
    <name evidence="1" type="ORF">UFOVP485_70</name>
    <name evidence="2" type="ORF">UFOVP575_22</name>
    <name evidence="3" type="ORF">UFOVP963_138</name>
</gene>
<organism evidence="3">
    <name type="scientific">uncultured Caudovirales phage</name>
    <dbReference type="NCBI Taxonomy" id="2100421"/>
    <lineage>
        <taxon>Viruses</taxon>
        <taxon>Duplodnaviria</taxon>
        <taxon>Heunggongvirae</taxon>
        <taxon>Uroviricota</taxon>
        <taxon>Caudoviricetes</taxon>
        <taxon>Peduoviridae</taxon>
        <taxon>Maltschvirus</taxon>
        <taxon>Maltschvirus maltsch</taxon>
    </lineage>
</organism>
<evidence type="ECO:0000313" key="2">
    <source>
        <dbReference type="EMBL" id="CAB4150750.1"/>
    </source>
</evidence>
<evidence type="ECO:0000313" key="7">
    <source>
        <dbReference type="EMBL" id="CAB4192927.1"/>
    </source>
</evidence>
<evidence type="ECO:0000313" key="6">
    <source>
        <dbReference type="EMBL" id="CAB4188956.1"/>
    </source>
</evidence>
<evidence type="ECO:0000313" key="3">
    <source>
        <dbReference type="EMBL" id="CAB4175246.1"/>
    </source>
</evidence>
<accession>A0A6J5PYN7</accession>
<evidence type="ECO:0000313" key="8">
    <source>
        <dbReference type="EMBL" id="CAB4217621.1"/>
    </source>
</evidence>
<dbReference type="EMBL" id="LR796983">
    <property type="protein sequence ID" value="CAB4179683.1"/>
    <property type="molecule type" value="Genomic_DNA"/>
</dbReference>
<dbReference type="EMBL" id="LR798431">
    <property type="protein sequence ID" value="CAB5231274.1"/>
    <property type="molecule type" value="Genomic_DNA"/>
</dbReference>
<proteinExistence type="predicted"/>
<dbReference type="EMBL" id="LR797080">
    <property type="protein sequence ID" value="CAB4185812.1"/>
    <property type="molecule type" value="Genomic_DNA"/>
</dbReference>
<evidence type="ECO:0000313" key="9">
    <source>
        <dbReference type="EMBL" id="CAB5231274.1"/>
    </source>
</evidence>
<dbReference type="EMBL" id="LR797455">
    <property type="protein sequence ID" value="CAB4217621.1"/>
    <property type="molecule type" value="Genomic_DNA"/>
</dbReference>